<reference evidence="1" key="1">
    <citation type="journal article" date="2015" name="Nature">
        <title>Complex archaea that bridge the gap between prokaryotes and eukaryotes.</title>
        <authorList>
            <person name="Spang A."/>
            <person name="Saw J.H."/>
            <person name="Jorgensen S.L."/>
            <person name="Zaremba-Niedzwiedzka K."/>
            <person name="Martijn J."/>
            <person name="Lind A.E."/>
            <person name="van Eijk R."/>
            <person name="Schleper C."/>
            <person name="Guy L."/>
            <person name="Ettema T.J."/>
        </authorList>
    </citation>
    <scope>NUCLEOTIDE SEQUENCE</scope>
</reference>
<sequence length="54" mass="6498">VKIDLIKLNRRFIQVLLLSFSNECQGCYYTRKSYERTKYEEGRVAVANRSIDFY</sequence>
<dbReference type="EMBL" id="LAZR01046847">
    <property type="protein sequence ID" value="KKK95586.1"/>
    <property type="molecule type" value="Genomic_DNA"/>
</dbReference>
<evidence type="ECO:0000313" key="1">
    <source>
        <dbReference type="EMBL" id="KKK95586.1"/>
    </source>
</evidence>
<organism evidence="1">
    <name type="scientific">marine sediment metagenome</name>
    <dbReference type="NCBI Taxonomy" id="412755"/>
    <lineage>
        <taxon>unclassified sequences</taxon>
        <taxon>metagenomes</taxon>
        <taxon>ecological metagenomes</taxon>
    </lineage>
</organism>
<gene>
    <name evidence="1" type="ORF">LCGC14_2671320</name>
</gene>
<dbReference type="AlphaFoldDB" id="A0A0F9CFY5"/>
<name>A0A0F9CFY5_9ZZZZ</name>
<proteinExistence type="predicted"/>
<comment type="caution">
    <text evidence="1">The sequence shown here is derived from an EMBL/GenBank/DDBJ whole genome shotgun (WGS) entry which is preliminary data.</text>
</comment>
<protein>
    <submittedName>
        <fullName evidence="1">Uncharacterized protein</fullName>
    </submittedName>
</protein>
<feature type="non-terminal residue" evidence="1">
    <location>
        <position position="1"/>
    </location>
</feature>
<accession>A0A0F9CFY5</accession>